<dbReference type="GO" id="GO:0015935">
    <property type="term" value="C:small ribosomal subunit"/>
    <property type="evidence" value="ECO:0007669"/>
    <property type="project" value="TreeGrafter"/>
</dbReference>
<evidence type="ECO:0000256" key="4">
    <source>
        <dbReference type="ARBA" id="ARBA00022980"/>
    </source>
</evidence>
<dbReference type="InterPro" id="IPR002583">
    <property type="entry name" value="Ribosomal_bS20"/>
</dbReference>
<protein>
    <recommendedName>
        <fullName evidence="6 7">Small ribosomal subunit protein bS20</fullName>
    </recommendedName>
</protein>
<dbReference type="GO" id="GO:0070181">
    <property type="term" value="F:small ribosomal subunit rRNA binding"/>
    <property type="evidence" value="ECO:0007669"/>
    <property type="project" value="TreeGrafter"/>
</dbReference>
<accession>A0A2M7BZ89</accession>
<dbReference type="Pfam" id="PF01649">
    <property type="entry name" value="Ribosomal_S20p"/>
    <property type="match status" value="1"/>
</dbReference>
<keyword evidence="3 7" id="KW-0694">RNA-binding</keyword>
<evidence type="ECO:0000256" key="1">
    <source>
        <dbReference type="ARBA" id="ARBA00007634"/>
    </source>
</evidence>
<organism evidence="9 10">
    <name type="scientific">bacterium (Candidatus Gribaldobacteria) CG03_land_8_20_14_0_80_36_40</name>
    <dbReference type="NCBI Taxonomy" id="2014271"/>
    <lineage>
        <taxon>Bacteria</taxon>
        <taxon>Candidatus Gribaldobacteria</taxon>
    </lineage>
</organism>
<dbReference type="GO" id="GO:0003735">
    <property type="term" value="F:structural constituent of ribosome"/>
    <property type="evidence" value="ECO:0007669"/>
    <property type="project" value="InterPro"/>
</dbReference>
<dbReference type="EMBL" id="PEUS01000026">
    <property type="protein sequence ID" value="PIV14022.1"/>
    <property type="molecule type" value="Genomic_DNA"/>
</dbReference>
<comment type="caution">
    <text evidence="9">The sequence shown here is derived from an EMBL/GenBank/DDBJ whole genome shotgun (WGS) entry which is preliminary data.</text>
</comment>
<evidence type="ECO:0000256" key="8">
    <source>
        <dbReference type="SAM" id="MobiDB-lite"/>
    </source>
</evidence>
<evidence type="ECO:0000313" key="9">
    <source>
        <dbReference type="EMBL" id="PIV14022.1"/>
    </source>
</evidence>
<dbReference type="Proteomes" id="UP000228816">
    <property type="component" value="Unassembled WGS sequence"/>
</dbReference>
<reference evidence="10" key="1">
    <citation type="submission" date="2017-09" db="EMBL/GenBank/DDBJ databases">
        <title>Depth-based differentiation of microbial function through sediment-hosted aquifers and enrichment of novel symbionts in the deep terrestrial subsurface.</title>
        <authorList>
            <person name="Probst A.J."/>
            <person name="Ladd B."/>
            <person name="Jarett J.K."/>
            <person name="Geller-Mcgrath D.E."/>
            <person name="Sieber C.M.K."/>
            <person name="Emerson J.B."/>
            <person name="Anantharaman K."/>
            <person name="Thomas B.C."/>
            <person name="Malmstrom R."/>
            <person name="Stieglmeier M."/>
            <person name="Klingl A."/>
            <person name="Woyke T."/>
            <person name="Ryan C.M."/>
            <person name="Banfield J.F."/>
        </authorList>
    </citation>
    <scope>NUCLEOTIDE SEQUENCE [LARGE SCALE GENOMIC DNA]</scope>
</reference>
<dbReference type="SUPFAM" id="SSF46992">
    <property type="entry name" value="Ribosomal protein S20"/>
    <property type="match status" value="1"/>
</dbReference>
<evidence type="ECO:0000256" key="7">
    <source>
        <dbReference type="HAMAP-Rule" id="MF_00500"/>
    </source>
</evidence>
<evidence type="ECO:0000256" key="5">
    <source>
        <dbReference type="ARBA" id="ARBA00023274"/>
    </source>
</evidence>
<keyword evidence="4 7" id="KW-0689">Ribosomal protein</keyword>
<dbReference type="Gene3D" id="1.20.58.110">
    <property type="entry name" value="Ribosomal protein S20"/>
    <property type="match status" value="1"/>
</dbReference>
<keyword evidence="2 7" id="KW-0699">rRNA-binding</keyword>
<dbReference type="PANTHER" id="PTHR33398:SF1">
    <property type="entry name" value="SMALL RIBOSOMAL SUBUNIT PROTEIN BS20C"/>
    <property type="match status" value="1"/>
</dbReference>
<comment type="similarity">
    <text evidence="1 7">Belongs to the bacterial ribosomal protein bS20 family.</text>
</comment>
<dbReference type="AlphaFoldDB" id="A0A2M7BZ89"/>
<dbReference type="NCBIfam" id="TIGR00029">
    <property type="entry name" value="S20"/>
    <property type="match status" value="1"/>
</dbReference>
<gene>
    <name evidence="7 9" type="primary">rpsT</name>
    <name evidence="9" type="ORF">COS44_01255</name>
</gene>
<name>A0A2M7BZ89_9BACT</name>
<sequence length="88" mass="10134">MPIIKSAKKALRQNKRRAKRNIQKKKKLKGLIKEVKNLISQNKAKEAKKLLPEIYKNLDKAAKTGLIKKNTASRKKSRITKAITKQEK</sequence>
<dbReference type="GO" id="GO:0006412">
    <property type="term" value="P:translation"/>
    <property type="evidence" value="ECO:0007669"/>
    <property type="project" value="UniProtKB-UniRule"/>
</dbReference>
<feature type="region of interest" description="Disordered" evidence="8">
    <location>
        <begin position="1"/>
        <end position="25"/>
    </location>
</feature>
<proteinExistence type="inferred from homology"/>
<dbReference type="GO" id="GO:0005829">
    <property type="term" value="C:cytosol"/>
    <property type="evidence" value="ECO:0007669"/>
    <property type="project" value="TreeGrafter"/>
</dbReference>
<evidence type="ECO:0000256" key="6">
    <source>
        <dbReference type="ARBA" id="ARBA00035136"/>
    </source>
</evidence>
<evidence type="ECO:0000256" key="2">
    <source>
        <dbReference type="ARBA" id="ARBA00022730"/>
    </source>
</evidence>
<evidence type="ECO:0000256" key="3">
    <source>
        <dbReference type="ARBA" id="ARBA00022884"/>
    </source>
</evidence>
<dbReference type="PANTHER" id="PTHR33398">
    <property type="entry name" value="30S RIBOSOMAL PROTEIN S20"/>
    <property type="match status" value="1"/>
</dbReference>
<dbReference type="InterPro" id="IPR036510">
    <property type="entry name" value="Ribosomal_bS20_sf"/>
</dbReference>
<dbReference type="HAMAP" id="MF_00500">
    <property type="entry name" value="Ribosomal_bS20"/>
    <property type="match status" value="1"/>
</dbReference>
<comment type="function">
    <text evidence="7">Binds directly to 16S ribosomal RNA.</text>
</comment>
<evidence type="ECO:0000313" key="10">
    <source>
        <dbReference type="Proteomes" id="UP000228816"/>
    </source>
</evidence>
<keyword evidence="5 7" id="KW-0687">Ribonucleoprotein</keyword>